<reference evidence="1 2" key="1">
    <citation type="journal article" date="2022" name="Nat. Plants">
        <title>Genomes of leafy and leafless Platanthera orchids illuminate the evolution of mycoheterotrophy.</title>
        <authorList>
            <person name="Li M.H."/>
            <person name="Liu K.W."/>
            <person name="Li Z."/>
            <person name="Lu H.C."/>
            <person name="Ye Q.L."/>
            <person name="Zhang D."/>
            <person name="Wang J.Y."/>
            <person name="Li Y.F."/>
            <person name="Zhong Z.M."/>
            <person name="Liu X."/>
            <person name="Yu X."/>
            <person name="Liu D.K."/>
            <person name="Tu X.D."/>
            <person name="Liu B."/>
            <person name="Hao Y."/>
            <person name="Liao X.Y."/>
            <person name="Jiang Y.T."/>
            <person name="Sun W.H."/>
            <person name="Chen J."/>
            <person name="Chen Y.Q."/>
            <person name="Ai Y."/>
            <person name="Zhai J.W."/>
            <person name="Wu S.S."/>
            <person name="Zhou Z."/>
            <person name="Hsiao Y.Y."/>
            <person name="Wu W.L."/>
            <person name="Chen Y.Y."/>
            <person name="Lin Y.F."/>
            <person name="Hsu J.L."/>
            <person name="Li C.Y."/>
            <person name="Wang Z.W."/>
            <person name="Zhao X."/>
            <person name="Zhong W.Y."/>
            <person name="Ma X.K."/>
            <person name="Ma L."/>
            <person name="Huang J."/>
            <person name="Chen G.Z."/>
            <person name="Huang M.Z."/>
            <person name="Huang L."/>
            <person name="Peng D.H."/>
            <person name="Luo Y.B."/>
            <person name="Zou S.Q."/>
            <person name="Chen S.P."/>
            <person name="Lan S."/>
            <person name="Tsai W.C."/>
            <person name="Van de Peer Y."/>
            <person name="Liu Z.J."/>
        </authorList>
    </citation>
    <scope>NUCLEOTIDE SEQUENCE [LARGE SCALE GENOMIC DNA]</scope>
    <source>
        <strain evidence="1">Lor287</strain>
    </source>
</reference>
<name>A0AAP0G734_9ASPA</name>
<organism evidence="1 2">
    <name type="scientific">Platanthera zijinensis</name>
    <dbReference type="NCBI Taxonomy" id="2320716"/>
    <lineage>
        <taxon>Eukaryota</taxon>
        <taxon>Viridiplantae</taxon>
        <taxon>Streptophyta</taxon>
        <taxon>Embryophyta</taxon>
        <taxon>Tracheophyta</taxon>
        <taxon>Spermatophyta</taxon>
        <taxon>Magnoliopsida</taxon>
        <taxon>Liliopsida</taxon>
        <taxon>Asparagales</taxon>
        <taxon>Orchidaceae</taxon>
        <taxon>Orchidoideae</taxon>
        <taxon>Orchideae</taxon>
        <taxon>Orchidinae</taxon>
        <taxon>Platanthera</taxon>
    </lineage>
</organism>
<protein>
    <submittedName>
        <fullName evidence="1">Uncharacterized protein</fullName>
    </submittedName>
</protein>
<dbReference type="Proteomes" id="UP001418222">
    <property type="component" value="Unassembled WGS sequence"/>
</dbReference>
<dbReference type="EMBL" id="JBBWWQ010000008">
    <property type="protein sequence ID" value="KAK8941447.1"/>
    <property type="molecule type" value="Genomic_DNA"/>
</dbReference>
<accession>A0AAP0G734</accession>
<keyword evidence="2" id="KW-1185">Reference proteome</keyword>
<evidence type="ECO:0000313" key="1">
    <source>
        <dbReference type="EMBL" id="KAK8941447.1"/>
    </source>
</evidence>
<gene>
    <name evidence="1" type="ORF">KSP39_PZI010286</name>
</gene>
<comment type="caution">
    <text evidence="1">The sequence shown here is derived from an EMBL/GenBank/DDBJ whole genome shotgun (WGS) entry which is preliminary data.</text>
</comment>
<proteinExistence type="predicted"/>
<dbReference type="AlphaFoldDB" id="A0AAP0G734"/>
<sequence length="188" mass="20121">MCRSEIGGGTNDVKTKAVVVLDGKGCDRDIYGKRQEGVPSCFWKLHRRMIPTLGWHTAWEESLSIEAREAHAAVVTNPRTGRYSADTTSGDASVATAAVGDMIFISGGLRWHGPSALGAFGGGATIGGERHSEGCDIRRSATFAGMRHSPVVRHLSWAAIFVVSGDICRGRQHLSWTVPAPMASRDST</sequence>
<evidence type="ECO:0000313" key="2">
    <source>
        <dbReference type="Proteomes" id="UP001418222"/>
    </source>
</evidence>